<gene>
    <name evidence="1" type="ORF">ABEB36_000174</name>
</gene>
<evidence type="ECO:0000313" key="1">
    <source>
        <dbReference type="EMBL" id="KAL1516255.1"/>
    </source>
</evidence>
<name>A0ABD1FAF4_HYPHA</name>
<organism evidence="1 2">
    <name type="scientific">Hypothenemus hampei</name>
    <name type="common">Coffee berry borer</name>
    <dbReference type="NCBI Taxonomy" id="57062"/>
    <lineage>
        <taxon>Eukaryota</taxon>
        <taxon>Metazoa</taxon>
        <taxon>Ecdysozoa</taxon>
        <taxon>Arthropoda</taxon>
        <taxon>Hexapoda</taxon>
        <taxon>Insecta</taxon>
        <taxon>Pterygota</taxon>
        <taxon>Neoptera</taxon>
        <taxon>Endopterygota</taxon>
        <taxon>Coleoptera</taxon>
        <taxon>Polyphaga</taxon>
        <taxon>Cucujiformia</taxon>
        <taxon>Curculionidae</taxon>
        <taxon>Scolytinae</taxon>
        <taxon>Hypothenemus</taxon>
    </lineage>
</organism>
<proteinExistence type="predicted"/>
<dbReference type="EMBL" id="JBDJPC010000001">
    <property type="protein sequence ID" value="KAL1516255.1"/>
    <property type="molecule type" value="Genomic_DNA"/>
</dbReference>
<accession>A0ABD1FAF4</accession>
<keyword evidence="2" id="KW-1185">Reference proteome</keyword>
<evidence type="ECO:0000313" key="2">
    <source>
        <dbReference type="Proteomes" id="UP001566132"/>
    </source>
</evidence>
<evidence type="ECO:0008006" key="3">
    <source>
        <dbReference type="Google" id="ProtNLM"/>
    </source>
</evidence>
<protein>
    <recommendedName>
        <fullName evidence="3">DUF4817 domain-containing protein</fullName>
    </recommendedName>
</protein>
<reference evidence="1 2" key="1">
    <citation type="submission" date="2024-05" db="EMBL/GenBank/DDBJ databases">
        <title>Genetic variation in Jamaican populations of the coffee berry borer (Hypothenemus hampei).</title>
        <authorList>
            <person name="Errbii M."/>
            <person name="Myrie A."/>
        </authorList>
    </citation>
    <scope>NUCLEOTIDE SEQUENCE [LARGE SCALE GENOMIC DNA]</scope>
    <source>
        <strain evidence="1">JA-Hopewell-2020-01-JO</strain>
        <tissue evidence="1">Whole body</tissue>
    </source>
</reference>
<dbReference type="Proteomes" id="UP001566132">
    <property type="component" value="Unassembled WGS sequence"/>
</dbReference>
<dbReference type="AlphaFoldDB" id="A0ABD1FAF4"/>
<comment type="caution">
    <text evidence="1">The sequence shown here is derived from an EMBL/GenBank/DDBJ whole genome shotgun (WGS) entry which is preliminary data.</text>
</comment>
<sequence length="65" mass="7345">MVYTIAERVEIIYLFAGENRCALRAATGFNARHPDKNVSDVYKFEATGFVQNIKANQPRILNEVA</sequence>